<dbReference type="GO" id="GO:0046872">
    <property type="term" value="F:metal ion binding"/>
    <property type="evidence" value="ECO:0007669"/>
    <property type="project" value="UniProtKB-KW"/>
</dbReference>
<evidence type="ECO:0000259" key="8">
    <source>
        <dbReference type="PROSITE" id="PS00028"/>
    </source>
</evidence>
<evidence type="ECO:0000256" key="7">
    <source>
        <dbReference type="SAM" id="MobiDB-lite"/>
    </source>
</evidence>
<feature type="region of interest" description="Disordered" evidence="7">
    <location>
        <begin position="159"/>
        <end position="182"/>
    </location>
</feature>
<dbReference type="InterPro" id="IPR036236">
    <property type="entry name" value="Znf_C2H2_sf"/>
</dbReference>
<dbReference type="AlphaFoldDB" id="A0A2G5H7B3"/>
<name>A0A2G5H7B3_CERBT</name>
<proteinExistence type="inferred from homology"/>
<evidence type="ECO:0000313" key="12">
    <source>
        <dbReference type="Proteomes" id="UP001302367"/>
    </source>
</evidence>
<evidence type="ECO:0000256" key="4">
    <source>
        <dbReference type="ARBA" id="ARBA00022723"/>
    </source>
</evidence>
<keyword evidence="5" id="KW-0862">Zinc</keyword>
<dbReference type="InterPro" id="IPR040048">
    <property type="entry name" value="ZNF277"/>
</dbReference>
<sequence>MPDLPHGWRMRNAEGEKVGPPVEEDGNYQVSGDDESGSEPDVELAGLDLKPDSEGWDDVEDDTEDVSIKCLFCDEIFSGATAMNEHSAKTHEFDLAKVQAQHDLDFYSSMKLVNYLRAQVQQGDAKPDVSDAKAWADDKYLQPTLEDDALLFSLDDIDERPVPEEEHTEAGATSSIDAVINQ</sequence>
<evidence type="ECO:0000256" key="6">
    <source>
        <dbReference type="ARBA" id="ARBA00034119"/>
    </source>
</evidence>
<evidence type="ECO:0000313" key="11">
    <source>
        <dbReference type="Proteomes" id="UP000230605"/>
    </source>
</evidence>
<dbReference type="PANTHER" id="PTHR13267">
    <property type="entry name" value="ZINC FINGER PROTEIN 277"/>
    <property type="match status" value="1"/>
</dbReference>
<feature type="compositionally biased region" description="Acidic residues" evidence="7">
    <location>
        <begin position="22"/>
        <end position="42"/>
    </location>
</feature>
<dbReference type="OrthoDB" id="7848332at2759"/>
<evidence type="ECO:0000313" key="9">
    <source>
        <dbReference type="EMBL" id="PIA88434.1"/>
    </source>
</evidence>
<feature type="domain" description="C2H2-type" evidence="8">
    <location>
        <begin position="70"/>
        <end position="91"/>
    </location>
</feature>
<dbReference type="SUPFAM" id="SSF57667">
    <property type="entry name" value="beta-beta-alpha zinc fingers"/>
    <property type="match status" value="1"/>
</dbReference>
<reference evidence="10 12" key="2">
    <citation type="submission" date="2023-09" db="EMBL/GenBank/DDBJ databases">
        <title>Complete-Gapless Cercospora beticola genome.</title>
        <authorList>
            <person name="Wyatt N.A."/>
            <person name="Spanner R.E."/>
            <person name="Bolton M.D."/>
        </authorList>
    </citation>
    <scope>NUCLEOTIDE SEQUENCE [LARGE SCALE GENOMIC DNA]</scope>
    <source>
        <strain evidence="10">Cb09-40</strain>
    </source>
</reference>
<evidence type="ECO:0000256" key="5">
    <source>
        <dbReference type="ARBA" id="ARBA00022833"/>
    </source>
</evidence>
<feature type="compositionally biased region" description="Polar residues" evidence="7">
    <location>
        <begin position="171"/>
        <end position="182"/>
    </location>
</feature>
<keyword evidence="3" id="KW-0963">Cytoplasm</keyword>
<evidence type="ECO:0000313" key="10">
    <source>
        <dbReference type="EMBL" id="WPB03548.1"/>
    </source>
</evidence>
<gene>
    <name evidence="9" type="ORF">CB0940_07587</name>
    <name evidence="10" type="ORF">RHO25_008188</name>
</gene>
<evidence type="ECO:0000256" key="3">
    <source>
        <dbReference type="ARBA" id="ARBA00022490"/>
    </source>
</evidence>
<dbReference type="InterPro" id="IPR049482">
    <property type="entry name" value="ANM3-like_C2H2_Zf"/>
</dbReference>
<dbReference type="EC" id="2.1.1.319" evidence="2"/>
<dbReference type="EMBL" id="CP134188">
    <property type="protein sequence ID" value="WPB03548.1"/>
    <property type="molecule type" value="Genomic_DNA"/>
</dbReference>
<reference evidence="9 11" key="1">
    <citation type="submission" date="2015-10" db="EMBL/GenBank/DDBJ databases">
        <title>The cercosporin biosynthetic gene cluster was horizontally transferred to several fungal lineages and shown to be expanded in Cercospora beticola based on microsynteny with recipient genomes.</title>
        <authorList>
            <person name="De Jonge R."/>
            <person name="Ebert M.K."/>
            <person name="Suttle J.C."/>
            <person name="Jurick Ii W.M."/>
            <person name="Secor G.A."/>
            <person name="Thomma B.P."/>
            <person name="Van De Peer Y."/>
            <person name="Bolton M.D."/>
        </authorList>
    </citation>
    <scope>NUCLEOTIDE SEQUENCE [LARGE SCALE GENOMIC DNA]</scope>
    <source>
        <strain evidence="9 11">09-40</strain>
    </source>
</reference>
<dbReference type="GO" id="GO:0035242">
    <property type="term" value="F:protein-arginine omega-N asymmetric methyltransferase activity"/>
    <property type="evidence" value="ECO:0007669"/>
    <property type="project" value="UniProtKB-EC"/>
</dbReference>
<dbReference type="GO" id="GO:0005737">
    <property type="term" value="C:cytoplasm"/>
    <property type="evidence" value="ECO:0007669"/>
    <property type="project" value="UniProtKB-SubCell"/>
</dbReference>
<dbReference type="Pfam" id="PF21137">
    <property type="entry name" value="ANM3_C2H2_Zf"/>
    <property type="match status" value="1"/>
</dbReference>
<comment type="similarity">
    <text evidence="6">Belongs to the ZNF277 family.</text>
</comment>
<evidence type="ECO:0000256" key="1">
    <source>
        <dbReference type="ARBA" id="ARBA00004496"/>
    </source>
</evidence>
<dbReference type="InterPro" id="IPR013087">
    <property type="entry name" value="Znf_C2H2_type"/>
</dbReference>
<evidence type="ECO:0000256" key="2">
    <source>
        <dbReference type="ARBA" id="ARBA00011925"/>
    </source>
</evidence>
<feature type="region of interest" description="Disordered" evidence="7">
    <location>
        <begin position="1"/>
        <end position="60"/>
    </location>
</feature>
<dbReference type="Proteomes" id="UP000230605">
    <property type="component" value="Chromosome 5"/>
</dbReference>
<keyword evidence="4" id="KW-0479">Metal-binding</keyword>
<comment type="subcellular location">
    <subcellularLocation>
        <location evidence="1">Cytoplasm</location>
    </subcellularLocation>
</comment>
<accession>A0A2G5H7B3</accession>
<dbReference type="Proteomes" id="UP001302367">
    <property type="component" value="Chromosome 5"/>
</dbReference>
<organism evidence="9 11">
    <name type="scientific">Cercospora beticola</name>
    <name type="common">Sugarbeet leaf spot fungus</name>
    <dbReference type="NCBI Taxonomy" id="122368"/>
    <lineage>
        <taxon>Eukaryota</taxon>
        <taxon>Fungi</taxon>
        <taxon>Dikarya</taxon>
        <taxon>Ascomycota</taxon>
        <taxon>Pezizomycotina</taxon>
        <taxon>Dothideomycetes</taxon>
        <taxon>Dothideomycetidae</taxon>
        <taxon>Mycosphaerellales</taxon>
        <taxon>Mycosphaerellaceae</taxon>
        <taxon>Cercospora</taxon>
    </lineage>
</organism>
<dbReference type="EMBL" id="LKMD01000108">
    <property type="protein sequence ID" value="PIA88434.1"/>
    <property type="molecule type" value="Genomic_DNA"/>
</dbReference>
<keyword evidence="12" id="KW-1185">Reference proteome</keyword>
<dbReference type="PROSITE" id="PS00028">
    <property type="entry name" value="ZINC_FINGER_C2H2_1"/>
    <property type="match status" value="1"/>
</dbReference>
<dbReference type="PANTHER" id="PTHR13267:SF3">
    <property type="entry name" value="ZINC FINGER PROTEIN 277"/>
    <property type="match status" value="1"/>
</dbReference>
<feature type="compositionally biased region" description="Basic and acidic residues" evidence="7">
    <location>
        <begin position="159"/>
        <end position="169"/>
    </location>
</feature>
<protein>
    <recommendedName>
        <fullName evidence="2">type I protein arginine methyltransferase</fullName>
        <ecNumber evidence="2">2.1.1.319</ecNumber>
    </recommendedName>
</protein>